<sequence>MKRRQILGSPDSLTRSAAVAALFCTGLLLAGCGQKGPLYLPAPQGQPIKPAAPVSADVIEETTQQGQ</sequence>
<evidence type="ECO:0000256" key="2">
    <source>
        <dbReference type="ARBA" id="ARBA00022729"/>
    </source>
</evidence>
<keyword evidence="3" id="KW-0472">Membrane</keyword>
<reference evidence="8" key="1">
    <citation type="journal article" date="2019" name="Int. J. Syst. Evol. Microbiol.">
        <title>The Global Catalogue of Microorganisms (GCM) 10K type strain sequencing project: providing services to taxonomists for standard genome sequencing and annotation.</title>
        <authorList>
            <consortium name="The Broad Institute Genomics Platform"/>
            <consortium name="The Broad Institute Genome Sequencing Center for Infectious Disease"/>
            <person name="Wu L."/>
            <person name="Ma J."/>
        </authorList>
    </citation>
    <scope>NUCLEOTIDE SEQUENCE [LARGE SCALE GENOMIC DNA]</scope>
    <source>
        <strain evidence="8">NBRC 109341</strain>
    </source>
</reference>
<gene>
    <name evidence="7" type="ORF">GCM10007935_31650</name>
</gene>
<keyword evidence="6" id="KW-0449">Lipoprotein</keyword>
<protein>
    <recommendedName>
        <fullName evidence="9">Lipoprotein</fullName>
    </recommendedName>
</protein>
<evidence type="ECO:0000256" key="5">
    <source>
        <dbReference type="ARBA" id="ARBA00023237"/>
    </source>
</evidence>
<keyword evidence="2" id="KW-0732">Signal</keyword>
<dbReference type="EMBL" id="BSPB01000032">
    <property type="protein sequence ID" value="GLS15728.1"/>
    <property type="molecule type" value="Genomic_DNA"/>
</dbReference>
<evidence type="ECO:0000313" key="7">
    <source>
        <dbReference type="EMBL" id="GLS15728.1"/>
    </source>
</evidence>
<comment type="subcellular location">
    <subcellularLocation>
        <location evidence="1">Cell outer membrane</location>
        <topology evidence="1">Lipid-anchor</topology>
    </subcellularLocation>
</comment>
<dbReference type="InterPro" id="IPR032831">
    <property type="entry name" value="LptM_cons"/>
</dbReference>
<dbReference type="NCBIfam" id="NF047847">
    <property type="entry name" value="SS_mature_LptM"/>
    <property type="match status" value="1"/>
</dbReference>
<dbReference type="RefSeq" id="WP_284308561.1">
    <property type="nucleotide sequence ID" value="NZ_BSPB01000032.1"/>
</dbReference>
<evidence type="ECO:0000256" key="6">
    <source>
        <dbReference type="ARBA" id="ARBA00023288"/>
    </source>
</evidence>
<evidence type="ECO:0000256" key="4">
    <source>
        <dbReference type="ARBA" id="ARBA00023139"/>
    </source>
</evidence>
<dbReference type="Proteomes" id="UP001156903">
    <property type="component" value="Unassembled WGS sequence"/>
</dbReference>
<accession>A0ABQ6C7X1</accession>
<evidence type="ECO:0000313" key="8">
    <source>
        <dbReference type="Proteomes" id="UP001156903"/>
    </source>
</evidence>
<keyword evidence="5" id="KW-0998">Cell outer membrane</keyword>
<keyword evidence="4" id="KW-0564">Palmitate</keyword>
<comment type="caution">
    <text evidence="7">The sequence shown here is derived from an EMBL/GenBank/DDBJ whole genome shotgun (WGS) entry which is preliminary data.</text>
</comment>
<evidence type="ECO:0000256" key="3">
    <source>
        <dbReference type="ARBA" id="ARBA00023136"/>
    </source>
</evidence>
<keyword evidence="8" id="KW-1185">Reference proteome</keyword>
<proteinExistence type="predicted"/>
<evidence type="ECO:0008006" key="9">
    <source>
        <dbReference type="Google" id="ProtNLM"/>
    </source>
</evidence>
<dbReference type="Pfam" id="PF13627">
    <property type="entry name" value="LptM_cons"/>
    <property type="match status" value="1"/>
</dbReference>
<evidence type="ECO:0000256" key="1">
    <source>
        <dbReference type="ARBA" id="ARBA00004459"/>
    </source>
</evidence>
<organism evidence="7 8">
    <name type="scientific">Hydrogenophaga electricum</name>
    <dbReference type="NCBI Taxonomy" id="1230953"/>
    <lineage>
        <taxon>Bacteria</taxon>
        <taxon>Pseudomonadati</taxon>
        <taxon>Pseudomonadota</taxon>
        <taxon>Betaproteobacteria</taxon>
        <taxon>Burkholderiales</taxon>
        <taxon>Comamonadaceae</taxon>
        <taxon>Hydrogenophaga</taxon>
    </lineage>
</organism>
<dbReference type="PROSITE" id="PS51257">
    <property type="entry name" value="PROKAR_LIPOPROTEIN"/>
    <property type="match status" value="1"/>
</dbReference>
<name>A0ABQ6C7X1_9BURK</name>